<feature type="transmembrane region" description="Helical" evidence="6">
    <location>
        <begin position="186"/>
        <end position="206"/>
    </location>
</feature>
<keyword evidence="3 6" id="KW-0812">Transmembrane</keyword>
<protein>
    <submittedName>
        <fullName evidence="8">ABC-2 family transporter protein</fullName>
    </submittedName>
</protein>
<feature type="domain" description="ABC-2 type transporter transmembrane" evidence="7">
    <location>
        <begin position="18"/>
        <end position="369"/>
    </location>
</feature>
<dbReference type="AlphaFoldDB" id="A0A1T4W0I5"/>
<keyword evidence="4 6" id="KW-1133">Transmembrane helix</keyword>
<keyword evidence="9" id="KW-1185">Reference proteome</keyword>
<dbReference type="EMBL" id="FUXZ01000014">
    <property type="protein sequence ID" value="SKA70733.1"/>
    <property type="molecule type" value="Genomic_DNA"/>
</dbReference>
<dbReference type="STRING" id="39495.SAMN02745111_02095"/>
<keyword evidence="2" id="KW-1003">Cell membrane</keyword>
<proteinExistence type="predicted"/>
<dbReference type="GO" id="GO:0140359">
    <property type="term" value="F:ABC-type transporter activity"/>
    <property type="evidence" value="ECO:0007669"/>
    <property type="project" value="InterPro"/>
</dbReference>
<evidence type="ECO:0000256" key="4">
    <source>
        <dbReference type="ARBA" id="ARBA00022989"/>
    </source>
</evidence>
<evidence type="ECO:0000256" key="3">
    <source>
        <dbReference type="ARBA" id="ARBA00022692"/>
    </source>
</evidence>
<feature type="transmembrane region" description="Helical" evidence="6">
    <location>
        <begin position="293"/>
        <end position="313"/>
    </location>
</feature>
<dbReference type="RefSeq" id="WP_078766924.1">
    <property type="nucleotide sequence ID" value="NZ_FUXZ01000014.1"/>
</dbReference>
<feature type="transmembrane region" description="Helical" evidence="6">
    <location>
        <begin position="227"/>
        <end position="251"/>
    </location>
</feature>
<dbReference type="PANTHER" id="PTHR30294:SF29">
    <property type="entry name" value="MULTIDRUG ABC TRANSPORTER PERMEASE YBHS-RELATED"/>
    <property type="match status" value="1"/>
</dbReference>
<name>A0A1T4W0I5_9FIRM</name>
<evidence type="ECO:0000313" key="8">
    <source>
        <dbReference type="EMBL" id="SKA70733.1"/>
    </source>
</evidence>
<evidence type="ECO:0000256" key="6">
    <source>
        <dbReference type="SAM" id="Phobius"/>
    </source>
</evidence>
<dbReference type="InterPro" id="IPR013525">
    <property type="entry name" value="ABC2_TM"/>
</dbReference>
<feature type="transmembrane region" description="Helical" evidence="6">
    <location>
        <begin position="12"/>
        <end position="32"/>
    </location>
</feature>
<dbReference type="Gene3D" id="3.40.1710.10">
    <property type="entry name" value="abc type-2 transporter like domain"/>
    <property type="match status" value="1"/>
</dbReference>
<dbReference type="PANTHER" id="PTHR30294">
    <property type="entry name" value="MEMBRANE COMPONENT OF ABC TRANSPORTER YHHJ-RELATED"/>
    <property type="match status" value="1"/>
</dbReference>
<dbReference type="Pfam" id="PF12698">
    <property type="entry name" value="ABC2_membrane_3"/>
    <property type="match status" value="1"/>
</dbReference>
<evidence type="ECO:0000256" key="2">
    <source>
        <dbReference type="ARBA" id="ARBA00022475"/>
    </source>
</evidence>
<dbReference type="Proteomes" id="UP000190814">
    <property type="component" value="Unassembled WGS sequence"/>
</dbReference>
<dbReference type="OrthoDB" id="9774039at2"/>
<sequence>MQVFKKFFRVALAVKSRLIVAVCIGIFMIIFLTGQSDTSTTVKFESTSLNIAVIDEDDSEISRGIVDYLKSIHNVDETKHREDLYKDRLFYQDIVSKVVINKGSGENILNGKDANITNLYNESTPLGLFVNNQINEYLSIVQKKINEGKDVKVALDEAKKAMDSTNFVNIKEEKTDAEGFAISFNFLPYVVMITLFSSVLYAMLAFNEKEVKNRTLVSAITPIERGLGLVMGCICLSTLIYIVLLVTSVYFGYKQIPSTRALILEVINLFIYTIVCNMVIFLVTVCSGKLNDAVMVIANGISLTFAFLGGSFVPAEYLSESVKRVGRFTPNYWYSSAIDRIVDGAPISSVAQAYLMQIAIGLAFLGISLAVLKIKNDRSLN</sequence>
<evidence type="ECO:0000313" key="9">
    <source>
        <dbReference type="Proteomes" id="UP000190814"/>
    </source>
</evidence>
<evidence type="ECO:0000259" key="7">
    <source>
        <dbReference type="Pfam" id="PF12698"/>
    </source>
</evidence>
<comment type="subcellular location">
    <subcellularLocation>
        <location evidence="1">Cell membrane</location>
        <topology evidence="1">Multi-pass membrane protein</topology>
    </subcellularLocation>
</comment>
<reference evidence="8 9" key="1">
    <citation type="submission" date="2017-02" db="EMBL/GenBank/DDBJ databases">
        <authorList>
            <person name="Peterson S.W."/>
        </authorList>
    </citation>
    <scope>NUCLEOTIDE SEQUENCE [LARGE SCALE GENOMIC DNA]</scope>
    <source>
        <strain evidence="8 9">ATCC 35992</strain>
    </source>
</reference>
<gene>
    <name evidence="8" type="ORF">SAMN02745111_02095</name>
</gene>
<keyword evidence="5 6" id="KW-0472">Membrane</keyword>
<feature type="transmembrane region" description="Helical" evidence="6">
    <location>
        <begin position="354"/>
        <end position="372"/>
    </location>
</feature>
<evidence type="ECO:0000256" key="1">
    <source>
        <dbReference type="ARBA" id="ARBA00004651"/>
    </source>
</evidence>
<dbReference type="GO" id="GO:0005886">
    <property type="term" value="C:plasma membrane"/>
    <property type="evidence" value="ECO:0007669"/>
    <property type="project" value="UniProtKB-SubCell"/>
</dbReference>
<organism evidence="8 9">
    <name type="scientific">Eubacterium uniforme</name>
    <dbReference type="NCBI Taxonomy" id="39495"/>
    <lineage>
        <taxon>Bacteria</taxon>
        <taxon>Bacillati</taxon>
        <taxon>Bacillota</taxon>
        <taxon>Clostridia</taxon>
        <taxon>Eubacteriales</taxon>
        <taxon>Eubacteriaceae</taxon>
        <taxon>Eubacterium</taxon>
    </lineage>
</organism>
<feature type="transmembrane region" description="Helical" evidence="6">
    <location>
        <begin position="263"/>
        <end position="286"/>
    </location>
</feature>
<evidence type="ECO:0000256" key="5">
    <source>
        <dbReference type="ARBA" id="ARBA00023136"/>
    </source>
</evidence>
<accession>A0A1T4W0I5</accession>
<dbReference type="InterPro" id="IPR051449">
    <property type="entry name" value="ABC-2_transporter_component"/>
</dbReference>